<dbReference type="Gene3D" id="1.20.1720.10">
    <property type="entry name" value="Multidrug resistance protein D"/>
    <property type="match status" value="1"/>
</dbReference>
<dbReference type="InterPro" id="IPR011701">
    <property type="entry name" value="MFS"/>
</dbReference>
<dbReference type="PANTHER" id="PTHR23502:SF132">
    <property type="entry name" value="POLYAMINE TRANSPORTER 2-RELATED"/>
    <property type="match status" value="1"/>
</dbReference>
<feature type="transmembrane region" description="Helical" evidence="8">
    <location>
        <begin position="267"/>
        <end position="286"/>
    </location>
</feature>
<feature type="transmembrane region" description="Helical" evidence="8">
    <location>
        <begin position="226"/>
        <end position="247"/>
    </location>
</feature>
<dbReference type="PROSITE" id="PS50850">
    <property type="entry name" value="MFS"/>
    <property type="match status" value="1"/>
</dbReference>
<dbReference type="NCBIfam" id="TIGR00710">
    <property type="entry name" value="efflux_Bcr_CflA"/>
    <property type="match status" value="1"/>
</dbReference>
<keyword evidence="3 8" id="KW-0813">Transport</keyword>
<reference evidence="10" key="1">
    <citation type="submission" date="2015-02" db="EMBL/GenBank/DDBJ databases">
        <title>Genome Assembly of Bacillaceae bacterium MTCC 8252.</title>
        <authorList>
            <person name="Verma A."/>
            <person name="Khatri I."/>
            <person name="Mual P."/>
            <person name="Subramanian S."/>
            <person name="Krishnamurthi S."/>
        </authorList>
    </citation>
    <scope>NUCLEOTIDE SEQUENCE [LARGE SCALE GENOMIC DNA]</scope>
    <source>
        <strain evidence="10">MTCC 8252</strain>
    </source>
</reference>
<evidence type="ECO:0000256" key="1">
    <source>
        <dbReference type="ARBA" id="ARBA00004651"/>
    </source>
</evidence>
<dbReference type="STRING" id="1221996.QY95_02058"/>
<name>A0A0F5I2T0_BACTR</name>
<feature type="transmembrane region" description="Helical" evidence="8">
    <location>
        <begin position="293"/>
        <end position="313"/>
    </location>
</feature>
<dbReference type="InterPro" id="IPR020846">
    <property type="entry name" value="MFS_dom"/>
</dbReference>
<dbReference type="CDD" id="cd17320">
    <property type="entry name" value="MFS_MdfA_MDR_like"/>
    <property type="match status" value="1"/>
</dbReference>
<evidence type="ECO:0000256" key="6">
    <source>
        <dbReference type="ARBA" id="ARBA00022989"/>
    </source>
</evidence>
<evidence type="ECO:0000256" key="3">
    <source>
        <dbReference type="ARBA" id="ARBA00022448"/>
    </source>
</evidence>
<feature type="transmembrane region" description="Helical" evidence="8">
    <location>
        <begin position="319"/>
        <end position="344"/>
    </location>
</feature>
<dbReference type="EMBL" id="JWIR02000037">
    <property type="protein sequence ID" value="KKB39841.1"/>
    <property type="molecule type" value="Genomic_DNA"/>
</dbReference>
<dbReference type="InterPro" id="IPR004812">
    <property type="entry name" value="Efflux_drug-R_Bcr/CmlA"/>
</dbReference>
<proteinExistence type="inferred from homology"/>
<dbReference type="Proteomes" id="UP000031563">
    <property type="component" value="Unassembled WGS sequence"/>
</dbReference>
<evidence type="ECO:0000313" key="10">
    <source>
        <dbReference type="EMBL" id="KKB39841.1"/>
    </source>
</evidence>
<keyword evidence="6 8" id="KW-1133">Transmembrane helix</keyword>
<dbReference type="SUPFAM" id="SSF103473">
    <property type="entry name" value="MFS general substrate transporter"/>
    <property type="match status" value="1"/>
</dbReference>
<evidence type="ECO:0000256" key="7">
    <source>
        <dbReference type="ARBA" id="ARBA00023136"/>
    </source>
</evidence>
<feature type="transmembrane region" description="Helical" evidence="8">
    <location>
        <begin position="177"/>
        <end position="197"/>
    </location>
</feature>
<accession>A0A0F5I2T0</accession>
<sequence>MKQSAARQLARGEVSGKSNRLWMVLLLGSLAAFGPLSIDMYLPALPILANDLNASASISQLSLTAFLIGLAAGQIVAGPLSDTKGRRGPLMAGLSIFAAASILCMVMPSIWGLVFMRFVQGAAAATGIVISRAVIRDMYSGAELTKFFALTMLVNGAAPILAPIIGGQLLSFMSWQGVFGVLAIIGVITFIAVTAGMPETLSAEHRSSGGIKQTLHTFKMLLTDKVFMGFCFVQGFVTAAMFAYISGSPFVLQGYYGLSPQEFSLCFAVNGLAIVAATQITGRLAGRVQERTLLKGGLVMAIAGSSSLLWMLAAEASLVAVLIPLAFAVASVGVVSTTCFSLALSDKEKTAGSASALLGLMPYIFGAFAAPLAGIGAGSTILPMGMIMTACHLSAILAYVILCRHR</sequence>
<feature type="domain" description="Major facilitator superfamily (MFS) profile" evidence="9">
    <location>
        <begin position="20"/>
        <end position="406"/>
    </location>
</feature>
<protein>
    <recommendedName>
        <fullName evidence="8">Bcr/CflA family efflux transporter</fullName>
    </recommendedName>
</protein>
<evidence type="ECO:0000313" key="11">
    <source>
        <dbReference type="Proteomes" id="UP000031563"/>
    </source>
</evidence>
<comment type="similarity">
    <text evidence="2 8">Belongs to the major facilitator superfamily. Bcr/CmlA family.</text>
</comment>
<dbReference type="InterPro" id="IPR036259">
    <property type="entry name" value="MFS_trans_sf"/>
</dbReference>
<evidence type="ECO:0000256" key="2">
    <source>
        <dbReference type="ARBA" id="ARBA00006236"/>
    </source>
</evidence>
<feature type="transmembrane region" description="Helical" evidence="8">
    <location>
        <begin position="58"/>
        <end position="78"/>
    </location>
</feature>
<feature type="transmembrane region" description="Helical" evidence="8">
    <location>
        <begin position="21"/>
        <end position="38"/>
    </location>
</feature>
<feature type="transmembrane region" description="Helical" evidence="8">
    <location>
        <begin position="117"/>
        <end position="135"/>
    </location>
</feature>
<dbReference type="GO" id="GO:0042910">
    <property type="term" value="F:xenobiotic transmembrane transporter activity"/>
    <property type="evidence" value="ECO:0007669"/>
    <property type="project" value="InterPro"/>
</dbReference>
<keyword evidence="5 8" id="KW-0812">Transmembrane</keyword>
<dbReference type="GO" id="GO:1990961">
    <property type="term" value="P:xenobiotic detoxification by transmembrane export across the plasma membrane"/>
    <property type="evidence" value="ECO:0007669"/>
    <property type="project" value="InterPro"/>
</dbReference>
<comment type="subcellular location">
    <subcellularLocation>
        <location evidence="1 8">Cell membrane</location>
        <topology evidence="1 8">Multi-pass membrane protein</topology>
    </subcellularLocation>
</comment>
<feature type="transmembrane region" description="Helical" evidence="8">
    <location>
        <begin position="90"/>
        <end position="111"/>
    </location>
</feature>
<gene>
    <name evidence="10" type="ORF">QY95_02058</name>
</gene>
<dbReference type="PANTHER" id="PTHR23502">
    <property type="entry name" value="MAJOR FACILITATOR SUPERFAMILY"/>
    <property type="match status" value="1"/>
</dbReference>
<keyword evidence="4 8" id="KW-1003">Cell membrane</keyword>
<dbReference type="AlphaFoldDB" id="A0A0F5I2T0"/>
<organism evidence="10 11">
    <name type="scientific">Bacillus thermotolerans</name>
    <name type="common">Quasibacillus thermotolerans</name>
    <dbReference type="NCBI Taxonomy" id="1221996"/>
    <lineage>
        <taxon>Bacteria</taxon>
        <taxon>Bacillati</taxon>
        <taxon>Bacillota</taxon>
        <taxon>Bacilli</taxon>
        <taxon>Bacillales</taxon>
        <taxon>Bacillaceae</taxon>
        <taxon>Bacillus</taxon>
    </lineage>
</organism>
<feature type="transmembrane region" description="Helical" evidence="8">
    <location>
        <begin position="381"/>
        <end position="402"/>
    </location>
</feature>
<dbReference type="Pfam" id="PF07690">
    <property type="entry name" value="MFS_1"/>
    <property type="match status" value="1"/>
</dbReference>
<keyword evidence="11" id="KW-1185">Reference proteome</keyword>
<dbReference type="FunFam" id="1.20.1720.10:FF:000005">
    <property type="entry name" value="Bcr/CflA family efflux transporter"/>
    <property type="match status" value="1"/>
</dbReference>
<feature type="transmembrane region" description="Helical" evidence="8">
    <location>
        <begin position="356"/>
        <end position="375"/>
    </location>
</feature>
<evidence type="ECO:0000256" key="5">
    <source>
        <dbReference type="ARBA" id="ARBA00022692"/>
    </source>
</evidence>
<comment type="caution">
    <text evidence="10">The sequence shown here is derived from an EMBL/GenBank/DDBJ whole genome shotgun (WGS) entry which is preliminary data.</text>
</comment>
<feature type="transmembrane region" description="Helical" evidence="8">
    <location>
        <begin position="147"/>
        <end position="165"/>
    </location>
</feature>
<evidence type="ECO:0000259" key="9">
    <source>
        <dbReference type="PROSITE" id="PS50850"/>
    </source>
</evidence>
<evidence type="ECO:0000256" key="8">
    <source>
        <dbReference type="RuleBase" id="RU365088"/>
    </source>
</evidence>
<evidence type="ECO:0000256" key="4">
    <source>
        <dbReference type="ARBA" id="ARBA00022475"/>
    </source>
</evidence>
<dbReference type="GO" id="GO:0005886">
    <property type="term" value="C:plasma membrane"/>
    <property type="evidence" value="ECO:0007669"/>
    <property type="project" value="UniProtKB-SubCell"/>
</dbReference>
<keyword evidence="7 8" id="KW-0472">Membrane</keyword>